<dbReference type="HOGENOM" id="CLU_397221_0_0_9"/>
<name>D3T4I1_THEIA</name>
<gene>
    <name evidence="3" type="ordered locus">Thit_1894</name>
</gene>
<evidence type="ECO:0000313" key="3">
    <source>
        <dbReference type="EMBL" id="ADD03133.1"/>
    </source>
</evidence>
<dbReference type="InterPro" id="IPR051396">
    <property type="entry name" value="Bact_Antivir_Def_Nuclease"/>
</dbReference>
<dbReference type="InterPro" id="IPR034139">
    <property type="entry name" value="TOPRIM_OLD"/>
</dbReference>
<dbReference type="InterPro" id="IPR027417">
    <property type="entry name" value="P-loop_NTPase"/>
</dbReference>
<dbReference type="Gene3D" id="3.40.50.300">
    <property type="entry name" value="P-loop containing nucleotide triphosphate hydrolases"/>
    <property type="match status" value="1"/>
</dbReference>
<organism evidence="3 4">
    <name type="scientific">Thermoanaerobacter italicus (strain DSM 9252 / Ab9)</name>
    <dbReference type="NCBI Taxonomy" id="580331"/>
    <lineage>
        <taxon>Bacteria</taxon>
        <taxon>Bacillati</taxon>
        <taxon>Bacillota</taxon>
        <taxon>Clostridia</taxon>
        <taxon>Thermoanaerobacterales</taxon>
        <taxon>Thermoanaerobacteraceae</taxon>
        <taxon>Thermoanaerobacter</taxon>
    </lineage>
</organism>
<dbReference type="AlphaFoldDB" id="D3T4I1"/>
<sequence length="658" mass="76504">MYLHRVVIKNFRSIEYVDITFAKGKNIIVGKNNCGKSNIIKAIDLVLGESNPAYVKNENITEKDFFTYKIKDETKEEIVVTNDIFIYCELRRDEGEDIPYDMMLECSGFYKYSRSIDKDAIKNCFENEFLINPDELRYEEKQYINPKKNIDQVVEEFENKYIFAFALKAYRNEDGDVKKELRFFYREDENSNWTMAFSAPIRNEFLQSAIIPSFRDPMVQLRINQWSWYGKLLRHLTKNHNKDDELKKAFLRVKEIADEVFSDVKQKISNGSFNVAFPGTEILFQFSADEKPDIYKNVVIYIDDGYKSLITDKGSGIQSATIIGLFSYYINYVNTKSSALLCLEEPELYLHPHACRTINYKLDEFLNDGKNQVIITTHSPEFLKTIEPNMNIILARKNEGRTAIHQLNVKKFKDVLVDNNQNEVFFADKVIVCEGYDNYIIKWIAEELYGNKLNEENISVISVGGKDNISKFVDLTLKLGIDTYIVADFDYFLRDKDEEKVRKYKDKGAKCHESIGNLGERFFISRFGEEGKKIFGLVSKIRNIIKQNYEEKFYTAKSIEDFRGEEKFDRLEAILRTLRTNGICILSGDIESFFNKDFQLVSETHKLSIEKIFEINSILNKGCKISSIFNVVEIKEFLDGIFHTSETSDGCRQGCVSV</sequence>
<feature type="domain" description="Endonuclease GajA/Old nuclease/RecF-like AAA" evidence="1">
    <location>
        <begin position="1"/>
        <end position="382"/>
    </location>
</feature>
<dbReference type="eggNOG" id="COG3593">
    <property type="taxonomic scope" value="Bacteria"/>
</dbReference>
<dbReference type="Proteomes" id="UP000001552">
    <property type="component" value="Chromosome"/>
</dbReference>
<evidence type="ECO:0000259" key="1">
    <source>
        <dbReference type="Pfam" id="PF13175"/>
    </source>
</evidence>
<keyword evidence="4" id="KW-1185">Reference proteome</keyword>
<dbReference type="EMBL" id="CP001936">
    <property type="protein sequence ID" value="ADD03133.1"/>
    <property type="molecule type" value="Genomic_DNA"/>
</dbReference>
<evidence type="ECO:0000313" key="4">
    <source>
        <dbReference type="Proteomes" id="UP000001552"/>
    </source>
</evidence>
<dbReference type="InterPro" id="IPR041685">
    <property type="entry name" value="AAA_GajA/Old/RecF-like"/>
</dbReference>
<dbReference type="KEGG" id="tit:Thit_1894"/>
<proteinExistence type="predicted"/>
<dbReference type="PANTHER" id="PTHR43581">
    <property type="entry name" value="ATP/GTP PHOSPHATASE"/>
    <property type="match status" value="1"/>
</dbReference>
<evidence type="ECO:0000259" key="2">
    <source>
        <dbReference type="Pfam" id="PF20469"/>
    </source>
</evidence>
<accession>D3T4I1</accession>
<dbReference type="PANTHER" id="PTHR43581:SF4">
    <property type="entry name" value="ATP_GTP PHOSPHATASE"/>
    <property type="match status" value="1"/>
</dbReference>
<feature type="domain" description="OLD protein-like TOPRIM" evidence="2">
    <location>
        <begin position="425"/>
        <end position="490"/>
    </location>
</feature>
<dbReference type="CDD" id="cd01026">
    <property type="entry name" value="TOPRIM_OLD"/>
    <property type="match status" value="1"/>
</dbReference>
<reference evidence="3" key="1">
    <citation type="submission" date="2010-02" db="EMBL/GenBank/DDBJ databases">
        <title>Complete sequence of Thermoanaerobacter italicus Ab9.</title>
        <authorList>
            <consortium name="US DOE Joint Genome Institute"/>
            <person name="Lucas S."/>
            <person name="Copeland A."/>
            <person name="Lapidus A."/>
            <person name="Cheng J.-F."/>
            <person name="Bruce D."/>
            <person name="Goodwin L."/>
            <person name="Pitluck S."/>
            <person name="Chertkov O."/>
            <person name="Detter J.C."/>
            <person name="Han C."/>
            <person name="Tapia R."/>
            <person name="Land M."/>
            <person name="Hauser L."/>
            <person name="Kyrpides N."/>
            <person name="Mikhailova N."/>
            <person name="Hemme C.L."/>
            <person name="Woyke T."/>
        </authorList>
    </citation>
    <scope>NUCLEOTIDE SEQUENCE [LARGE SCALE GENOMIC DNA]</scope>
    <source>
        <strain evidence="3">Ab9</strain>
    </source>
</reference>
<dbReference type="OrthoDB" id="308933at2"/>
<dbReference type="Pfam" id="PF20469">
    <property type="entry name" value="OLD-like_TOPRIM"/>
    <property type="match status" value="1"/>
</dbReference>
<dbReference type="RefSeq" id="WP_012995843.1">
    <property type="nucleotide sequence ID" value="NC_013921.1"/>
</dbReference>
<dbReference type="Pfam" id="PF13175">
    <property type="entry name" value="AAA_15"/>
    <property type="match status" value="1"/>
</dbReference>
<dbReference type="eggNOG" id="COG1195">
    <property type="taxonomic scope" value="Bacteria"/>
</dbReference>
<dbReference type="SUPFAM" id="SSF52540">
    <property type="entry name" value="P-loop containing nucleoside triphosphate hydrolases"/>
    <property type="match status" value="1"/>
</dbReference>
<protein>
    <submittedName>
        <fullName evidence="3">SMC domain protein</fullName>
    </submittedName>
</protein>